<accession>A0A9X9L8U0</accession>
<name>A0A9X9L8U0_BLUGR</name>
<keyword evidence="2" id="KW-1185">Reference proteome</keyword>
<dbReference type="AlphaFoldDB" id="A0A9X9L8U0"/>
<protein>
    <submittedName>
        <fullName evidence="1">Bgt-20920</fullName>
    </submittedName>
</protein>
<dbReference type="EMBL" id="LR026985">
    <property type="protein sequence ID" value="VCU39829.1"/>
    <property type="molecule type" value="Genomic_DNA"/>
</dbReference>
<organism evidence="1 2">
    <name type="scientific">Blumeria graminis f. sp. tritici</name>
    <dbReference type="NCBI Taxonomy" id="62690"/>
    <lineage>
        <taxon>Eukaryota</taxon>
        <taxon>Fungi</taxon>
        <taxon>Dikarya</taxon>
        <taxon>Ascomycota</taxon>
        <taxon>Pezizomycotina</taxon>
        <taxon>Leotiomycetes</taxon>
        <taxon>Erysiphales</taxon>
        <taxon>Erysiphaceae</taxon>
        <taxon>Blumeria</taxon>
    </lineage>
</organism>
<sequence>MKMHCLWTSYLSQVTFCNSLRHDIICISIILLMCLRLHLIDRIRCPCVGESMISQKV</sequence>
<dbReference type="Proteomes" id="UP000324639">
    <property type="component" value="Chromosome Bgt_-02"/>
</dbReference>
<proteinExistence type="predicted"/>
<evidence type="ECO:0000313" key="1">
    <source>
        <dbReference type="EMBL" id="VCU39829.1"/>
    </source>
</evidence>
<evidence type="ECO:0000313" key="2">
    <source>
        <dbReference type="Proteomes" id="UP000324639"/>
    </source>
</evidence>
<reference evidence="1 2" key="1">
    <citation type="submission" date="2018-08" db="EMBL/GenBank/DDBJ databases">
        <authorList>
            <person name="Muller C M."/>
        </authorList>
    </citation>
    <scope>NUCLEOTIDE SEQUENCE [LARGE SCALE GENOMIC DNA]</scope>
</reference>
<gene>
    <name evidence="1" type="ORF">BGT96224V316_LOCUS1080</name>
</gene>